<feature type="compositionally biased region" description="Polar residues" evidence="1">
    <location>
        <begin position="389"/>
        <end position="417"/>
    </location>
</feature>
<evidence type="ECO:0000313" key="3">
    <source>
        <dbReference type="Proteomes" id="UP000689195"/>
    </source>
</evidence>
<organism evidence="2 3">
    <name type="scientific">Paramecium pentaurelia</name>
    <dbReference type="NCBI Taxonomy" id="43138"/>
    <lineage>
        <taxon>Eukaryota</taxon>
        <taxon>Sar</taxon>
        <taxon>Alveolata</taxon>
        <taxon>Ciliophora</taxon>
        <taxon>Intramacronucleata</taxon>
        <taxon>Oligohymenophorea</taxon>
        <taxon>Peniculida</taxon>
        <taxon>Parameciidae</taxon>
        <taxon>Paramecium</taxon>
    </lineage>
</organism>
<feature type="compositionally biased region" description="Polar residues" evidence="1">
    <location>
        <begin position="447"/>
        <end position="459"/>
    </location>
</feature>
<keyword evidence="3" id="KW-1185">Reference proteome</keyword>
<proteinExistence type="predicted"/>
<sequence>MGTQQQKAPQSKQITQFQIEVACLKVKGYVELNRDRRTNQALLKEKALNEMMRSPTRIMVEEYQKFQQLVLDARFLETCSIVLRYCDIVKDQSIRIFKCGGDPSKIADIMPYLETILFAADNLNLEQVMEFKDLMIFYFGPGFNDTSKLLNVDQNLKQLYRTPLPDAYEVNEFALKFAEKYGFSEEQLNASGHQFSSKFQRPAQGGILIEQQSFGQQQQFIPSINQGFGVPFGSHPEQFPQPGNKGYGDFGMGGGFGNQTQGGFGNPPQGGYGIPPQGGFGNPPQGGYGIPPQGGFGNPPQGGYGIPPQGAFGNPSQGGFGNSSQGGFGNSSQGGFGNPPQGGFGNPPQGGFGNPSQGGFGNPPQGGGFGNPPQGGFGNPPQGGFGMTQGINQPSQNGFENQTPQTGLYNQPSNQFGSPPIGGIGNTSNGGYGQTNGSPNPYACINQGPQILASQSMKVPQTFQPPQQQPQITPGIQPQQPLGQQNNNNDQANTKAIDDLEARLRKINEGL</sequence>
<gene>
    <name evidence="2" type="ORF">PPENT_87.1.T0140268</name>
</gene>
<feature type="compositionally biased region" description="Gly residues" evidence="1">
    <location>
        <begin position="316"/>
        <end position="387"/>
    </location>
</feature>
<name>A0A8S1T1B2_9CILI</name>
<dbReference type="OrthoDB" id="311339at2759"/>
<reference evidence="2" key="1">
    <citation type="submission" date="2021-01" db="EMBL/GenBank/DDBJ databases">
        <authorList>
            <consortium name="Genoscope - CEA"/>
            <person name="William W."/>
        </authorList>
    </citation>
    <scope>NUCLEOTIDE SEQUENCE</scope>
</reference>
<evidence type="ECO:0000313" key="2">
    <source>
        <dbReference type="EMBL" id="CAD8145488.1"/>
    </source>
</evidence>
<dbReference type="AlphaFoldDB" id="A0A8S1T1B2"/>
<feature type="compositionally biased region" description="Low complexity" evidence="1">
    <location>
        <begin position="306"/>
        <end position="315"/>
    </location>
</feature>
<comment type="caution">
    <text evidence="2">The sequence shown here is derived from an EMBL/GenBank/DDBJ whole genome shotgun (WGS) entry which is preliminary data.</text>
</comment>
<dbReference type="Proteomes" id="UP000689195">
    <property type="component" value="Unassembled WGS sequence"/>
</dbReference>
<feature type="compositionally biased region" description="Low complexity" evidence="1">
    <location>
        <begin position="460"/>
        <end position="485"/>
    </location>
</feature>
<accession>A0A8S1T1B2</accession>
<feature type="compositionally biased region" description="Gly residues" evidence="1">
    <location>
        <begin position="250"/>
        <end position="305"/>
    </location>
</feature>
<evidence type="ECO:0000256" key="1">
    <source>
        <dbReference type="SAM" id="MobiDB-lite"/>
    </source>
</evidence>
<feature type="region of interest" description="Disordered" evidence="1">
    <location>
        <begin position="250"/>
        <end position="496"/>
    </location>
</feature>
<protein>
    <submittedName>
        <fullName evidence="2">Uncharacterized protein</fullName>
    </submittedName>
</protein>
<dbReference type="EMBL" id="CAJJDO010000014">
    <property type="protein sequence ID" value="CAD8145488.1"/>
    <property type="molecule type" value="Genomic_DNA"/>
</dbReference>
<feature type="compositionally biased region" description="Gly residues" evidence="1">
    <location>
        <begin position="420"/>
        <end position="434"/>
    </location>
</feature>